<feature type="transmembrane region" description="Helical" evidence="1">
    <location>
        <begin position="12"/>
        <end position="41"/>
    </location>
</feature>
<proteinExistence type="predicted"/>
<evidence type="ECO:0000313" key="2">
    <source>
        <dbReference type="EMBL" id="CBI43194.1"/>
    </source>
</evidence>
<dbReference type="Pfam" id="PF14184">
    <property type="entry name" value="YrvL"/>
    <property type="match status" value="1"/>
</dbReference>
<keyword evidence="1" id="KW-0812">Transmembrane</keyword>
<dbReference type="RefSeq" id="WP_013352588.1">
    <property type="nucleotide sequence ID" value="NC_014551.1"/>
</dbReference>
<dbReference type="AlphaFoldDB" id="A0A9P1NI27"/>
<reference evidence="3" key="2">
    <citation type="journal article" date="2011" name="J. Biotechnol.">
        <title>Genome sequence of B. amyloliquefaciens type strain DSM7(T) reveals differences to plant-associated B. amyloliquefaciens FZB42.</title>
        <authorList>
            <person name="Ruckert C."/>
            <person name="Blom J."/>
            <person name="Chen X."/>
            <person name="Reva O."/>
            <person name="Borriss R."/>
        </authorList>
    </citation>
    <scope>NUCLEOTIDE SEQUENCE [LARGE SCALE GENOMIC DNA]</scope>
    <source>
        <strain evidence="3">DSM 7</strain>
    </source>
</reference>
<protein>
    <submittedName>
        <fullName evidence="2">Uncharacterized protein ymzD</fullName>
    </submittedName>
</protein>
<keyword evidence="1" id="KW-0472">Membrane</keyword>
<dbReference type="InterPro" id="IPR025912">
    <property type="entry name" value="YrvL"/>
</dbReference>
<evidence type="ECO:0000256" key="1">
    <source>
        <dbReference type="SAM" id="Phobius"/>
    </source>
</evidence>
<keyword evidence="3" id="KW-1185">Reference proteome</keyword>
<dbReference type="KEGG" id="bao:BAMF_2068"/>
<gene>
    <name evidence="2" type="primary">ymzD</name>
    <name evidence="2" type="ordered locus">BAMF_2068</name>
</gene>
<name>A0A9P1NI27_BACAS</name>
<organism evidence="2 3">
    <name type="scientific">Bacillus amyloliquefaciens (strain ATCC 23350 / DSM 7 / BCRC 11601 / CCUG 28519 / NBRC 15535 / NRRL B-14393 / F)</name>
    <dbReference type="NCBI Taxonomy" id="692420"/>
    <lineage>
        <taxon>Bacteria</taxon>
        <taxon>Bacillati</taxon>
        <taxon>Bacillota</taxon>
        <taxon>Bacilli</taxon>
        <taxon>Bacillales</taxon>
        <taxon>Bacillaceae</taxon>
        <taxon>Bacillus</taxon>
        <taxon>Bacillus amyloliquefaciens group</taxon>
    </lineage>
</organism>
<dbReference type="Proteomes" id="UP000006562">
    <property type="component" value="Chromosome"/>
</dbReference>
<feature type="transmembrane region" description="Helical" evidence="1">
    <location>
        <begin position="53"/>
        <end position="76"/>
    </location>
</feature>
<accession>A0A9P1NI27</accession>
<keyword evidence="1" id="KW-1133">Transmembrane helix</keyword>
<reference evidence="2 3" key="1">
    <citation type="journal article" date="2011" name="Int. J. Syst. Evol. Microbiol.">
        <title>Relationship of Bacillus amyloliquefaciens clades associated with strains DSM 7T and FZB42T: a proposal for Bacillus amyloliquefaciens subsp. amyloliquefaciens subsp. nov. and Bacillus amyloliquefaciens subsp. plantarum subsp. nov. based on complete genome sequence comparisons.</title>
        <authorList>
            <person name="Borriss R."/>
            <person name="Chen X.H."/>
            <person name="Rueckert C."/>
            <person name="Blom J."/>
            <person name="Becker A."/>
            <person name="Baumgarth B."/>
            <person name="Fan B."/>
            <person name="Pukall R."/>
            <person name="Schumann P."/>
            <person name="Sproer C."/>
            <person name="Junge H."/>
            <person name="Vater J."/>
            <person name="Puhler A."/>
            <person name="Klenk H.P."/>
        </authorList>
    </citation>
    <scope>NUCLEOTIDE SEQUENCE [LARGE SCALE GENOMIC DNA]</scope>
    <source>
        <strain evidence="3">DSM 7</strain>
    </source>
</reference>
<sequence>MSCKNSKYKINTAVILGFCLLILIALILFAFPLFFGVIGFFKLFGITYESNRSIFLLILSVILIGSFFEFIGKILLTAAAVTVKNKALYRLLKMITDFIISFITLYIADSIVSGIFIPQHVLTVAAAILSLTEAVFDRKQTA</sequence>
<evidence type="ECO:0000313" key="3">
    <source>
        <dbReference type="Proteomes" id="UP000006562"/>
    </source>
</evidence>
<dbReference type="EMBL" id="FN597644">
    <property type="protein sequence ID" value="CBI43194.1"/>
    <property type="molecule type" value="Genomic_DNA"/>
</dbReference>